<dbReference type="PANTHER" id="PTHR30153:SF2">
    <property type="entry name" value="REPLICATIVE DNA HELICASE"/>
    <property type="match status" value="1"/>
</dbReference>
<protein>
    <submittedName>
        <fullName evidence="2">Replicative DNA helicase</fullName>
    </submittedName>
</protein>
<dbReference type="GO" id="GO:0006260">
    <property type="term" value="P:DNA replication"/>
    <property type="evidence" value="ECO:0007669"/>
    <property type="project" value="InterPro"/>
</dbReference>
<dbReference type="EMBL" id="OCNH01000001">
    <property type="protein sequence ID" value="SOD82363.1"/>
    <property type="molecule type" value="Genomic_DNA"/>
</dbReference>
<dbReference type="InterPro" id="IPR027417">
    <property type="entry name" value="P-loop_NTPase"/>
</dbReference>
<dbReference type="InterPro" id="IPR007694">
    <property type="entry name" value="DNA_helicase_DnaB-like_C"/>
</dbReference>
<dbReference type="Gene3D" id="3.40.50.300">
    <property type="entry name" value="P-loop containing nucleotide triphosphate hydrolases"/>
    <property type="match status" value="1"/>
</dbReference>
<dbReference type="SUPFAM" id="SSF52540">
    <property type="entry name" value="P-loop containing nucleoside triphosphate hydrolases"/>
    <property type="match status" value="1"/>
</dbReference>
<keyword evidence="2" id="KW-0378">Hydrolase</keyword>
<keyword evidence="3" id="KW-1185">Reference proteome</keyword>
<reference evidence="3" key="1">
    <citation type="submission" date="2017-09" db="EMBL/GenBank/DDBJ databases">
        <authorList>
            <person name="Varghese N."/>
            <person name="Submissions S."/>
        </authorList>
    </citation>
    <scope>NUCLEOTIDE SEQUENCE [LARGE SCALE GENOMIC DNA]</scope>
    <source>
        <strain evidence="3">DSM 29961</strain>
    </source>
</reference>
<gene>
    <name evidence="2" type="ORF">SAMN06269250_2112</name>
</gene>
<evidence type="ECO:0000313" key="2">
    <source>
        <dbReference type="EMBL" id="SOD82363.1"/>
    </source>
</evidence>
<feature type="domain" description="SF4 helicase" evidence="1">
    <location>
        <begin position="36"/>
        <end position="309"/>
    </location>
</feature>
<dbReference type="GO" id="GO:0003678">
    <property type="term" value="F:DNA helicase activity"/>
    <property type="evidence" value="ECO:0007669"/>
    <property type="project" value="InterPro"/>
</dbReference>
<dbReference type="CDD" id="cd00984">
    <property type="entry name" value="DnaB_C"/>
    <property type="match status" value="1"/>
</dbReference>
<dbReference type="PROSITE" id="PS51199">
    <property type="entry name" value="SF4_HELICASE"/>
    <property type="match status" value="1"/>
</dbReference>
<keyword evidence="2" id="KW-0547">Nucleotide-binding</keyword>
<name>A0A286FGM7_9BACT</name>
<keyword evidence="2" id="KW-0347">Helicase</keyword>
<dbReference type="AlphaFoldDB" id="A0A286FGM7"/>
<dbReference type="OrthoDB" id="9773982at2"/>
<organism evidence="2 3">
    <name type="scientific">Spirosoma fluviale</name>
    <dbReference type="NCBI Taxonomy" id="1597977"/>
    <lineage>
        <taxon>Bacteria</taxon>
        <taxon>Pseudomonadati</taxon>
        <taxon>Bacteroidota</taxon>
        <taxon>Cytophagia</taxon>
        <taxon>Cytophagales</taxon>
        <taxon>Cytophagaceae</taxon>
        <taxon>Spirosoma</taxon>
    </lineage>
</organism>
<sequence length="351" mass="38831">MNSVSYNSDSSQIDSAIPSLEIILNYALTELQIKKDMGGLTGIPSGFIALDRITAGWQRPQLIILASRPAMGKTSFILSALRNAAVDHGEPVAIFSLEMTSVQLVNRLISAEAEIDAEKIKKGALAPHEWTQLSHKVQRLTDAPIFIDDTTDLNIEQLREKCLRLIEEHGVKLIAIDYLQLMLPINIKGSYSEYEELSKLTRGLKKLSKELNISIIALSQLSRSVETRIGDKKPSLSDLRGSGTIEDDSDMVMFLYRPEYYNITADENGNSTAGLGEVIIAKNRYGTLDTIQLRFINKFTKFCDLDSYFTPEVNGLSSFDSPQPSAGSVFKSKAKIISNFGNADPSQETPF</sequence>
<accession>A0A286FGM7</accession>
<proteinExistence type="predicted"/>
<dbReference type="Pfam" id="PF03796">
    <property type="entry name" value="DnaB_C"/>
    <property type="match status" value="1"/>
</dbReference>
<dbReference type="PANTHER" id="PTHR30153">
    <property type="entry name" value="REPLICATIVE DNA HELICASE DNAB"/>
    <property type="match status" value="1"/>
</dbReference>
<evidence type="ECO:0000259" key="1">
    <source>
        <dbReference type="PROSITE" id="PS51199"/>
    </source>
</evidence>
<evidence type="ECO:0000313" key="3">
    <source>
        <dbReference type="Proteomes" id="UP000219452"/>
    </source>
</evidence>
<dbReference type="GO" id="GO:0005524">
    <property type="term" value="F:ATP binding"/>
    <property type="evidence" value="ECO:0007669"/>
    <property type="project" value="InterPro"/>
</dbReference>
<keyword evidence="2" id="KW-0067">ATP-binding</keyword>
<dbReference type="GO" id="GO:0005829">
    <property type="term" value="C:cytosol"/>
    <property type="evidence" value="ECO:0007669"/>
    <property type="project" value="TreeGrafter"/>
</dbReference>
<dbReference type="Proteomes" id="UP000219452">
    <property type="component" value="Unassembled WGS sequence"/>
</dbReference>